<reference evidence="6 7" key="1">
    <citation type="submission" date="2015-12" db="EMBL/GenBank/DDBJ databases">
        <authorList>
            <person name="Shamseldin A."/>
            <person name="Moawad H."/>
            <person name="Abd El-Rahim W.M."/>
            <person name="Sadowsky M.J."/>
        </authorList>
    </citation>
    <scope>NUCLEOTIDE SEQUENCE [LARGE SCALE GENOMIC DNA]</scope>
    <source>
        <strain evidence="6 7">ZGT118</strain>
    </source>
</reference>
<keyword evidence="7" id="KW-1185">Reference proteome</keyword>
<dbReference type="InterPro" id="IPR027385">
    <property type="entry name" value="Beta-barrel_OMP"/>
</dbReference>
<evidence type="ECO:0000256" key="3">
    <source>
        <dbReference type="ARBA" id="ARBA00023136"/>
    </source>
</evidence>
<evidence type="ECO:0000313" key="6">
    <source>
        <dbReference type="EMBL" id="KUJ80369.1"/>
    </source>
</evidence>
<name>A0A0X3TXI1_9RHOB</name>
<evidence type="ECO:0000256" key="4">
    <source>
        <dbReference type="ARBA" id="ARBA00038306"/>
    </source>
</evidence>
<accession>A0A0X3TXI1</accession>
<dbReference type="PANTHER" id="PTHR34001">
    <property type="entry name" value="BLL7405 PROTEIN"/>
    <property type="match status" value="1"/>
</dbReference>
<protein>
    <recommendedName>
        <fullName evidence="5">Outer membrane protein beta-barrel domain-containing protein</fullName>
    </recommendedName>
</protein>
<dbReference type="PANTHER" id="PTHR34001:SF3">
    <property type="entry name" value="BLL7405 PROTEIN"/>
    <property type="match status" value="1"/>
</dbReference>
<dbReference type="AlphaFoldDB" id="A0A0X3TXI1"/>
<dbReference type="EMBL" id="LQBQ01000012">
    <property type="protein sequence ID" value="KUJ80369.1"/>
    <property type="molecule type" value="Genomic_DNA"/>
</dbReference>
<proteinExistence type="inferred from homology"/>
<dbReference type="STRING" id="1685379.AVO45_04745"/>
<dbReference type="GO" id="GO:0016020">
    <property type="term" value="C:membrane"/>
    <property type="evidence" value="ECO:0007669"/>
    <property type="project" value="UniProtKB-SubCell"/>
</dbReference>
<feature type="domain" description="Outer membrane protein beta-barrel" evidence="5">
    <location>
        <begin position="3"/>
        <end position="197"/>
    </location>
</feature>
<comment type="similarity">
    <text evidence="4">Belongs to the Omp25/RopB family.</text>
</comment>
<evidence type="ECO:0000313" key="7">
    <source>
        <dbReference type="Proteomes" id="UP000053791"/>
    </source>
</evidence>
<dbReference type="Pfam" id="PF13505">
    <property type="entry name" value="OMP_b-brl"/>
    <property type="match status" value="1"/>
</dbReference>
<dbReference type="SUPFAM" id="SSF56925">
    <property type="entry name" value="OMPA-like"/>
    <property type="match status" value="1"/>
</dbReference>
<evidence type="ECO:0000256" key="1">
    <source>
        <dbReference type="ARBA" id="ARBA00004370"/>
    </source>
</evidence>
<organism evidence="6 7">
    <name type="scientific">Ruegeria marisrubri</name>
    <dbReference type="NCBI Taxonomy" id="1685379"/>
    <lineage>
        <taxon>Bacteria</taxon>
        <taxon>Pseudomonadati</taxon>
        <taxon>Pseudomonadota</taxon>
        <taxon>Alphaproteobacteria</taxon>
        <taxon>Rhodobacterales</taxon>
        <taxon>Roseobacteraceae</taxon>
        <taxon>Ruegeria</taxon>
    </lineage>
</organism>
<dbReference type="Proteomes" id="UP000053791">
    <property type="component" value="Unassembled WGS sequence"/>
</dbReference>
<dbReference type="InterPro" id="IPR011250">
    <property type="entry name" value="OMP/PagP_B-barrel"/>
</dbReference>
<comment type="subcellular location">
    <subcellularLocation>
        <location evidence="1">Membrane</location>
    </subcellularLocation>
</comment>
<sequence>MEGFYAGGDLAYAFGSRDDVGHRASSGQLVATPGTLVPGGPNWGLKIGWRDKIQSTGLAFVYGVELGYIAGGIGDSFSTATHQAEIDVKRHLALRLKGGVASIPGDMQFYGILGYARADLDYSVAGTAGGDTISVSDQSDYDGVLLGLGVERALRENLSMMLEYEYTRFSSKTAYDAGGSSTVITPGFGNLRLGLNFAF</sequence>
<keyword evidence="2" id="KW-0732">Signal</keyword>
<dbReference type="Gene3D" id="2.40.160.20">
    <property type="match status" value="1"/>
</dbReference>
<dbReference type="OrthoDB" id="9815357at2"/>
<keyword evidence="3" id="KW-0472">Membrane</keyword>
<evidence type="ECO:0000256" key="2">
    <source>
        <dbReference type="ARBA" id="ARBA00022729"/>
    </source>
</evidence>
<evidence type="ECO:0000259" key="5">
    <source>
        <dbReference type="Pfam" id="PF13505"/>
    </source>
</evidence>
<dbReference type="InterPro" id="IPR051692">
    <property type="entry name" value="OMP-like"/>
</dbReference>
<gene>
    <name evidence="6" type="ORF">AVO45_04745</name>
</gene>
<comment type="caution">
    <text evidence="6">The sequence shown here is derived from an EMBL/GenBank/DDBJ whole genome shotgun (WGS) entry which is preliminary data.</text>
</comment>